<dbReference type="PANTHER" id="PTHR33156:SF2">
    <property type="entry name" value="OS01G0738000 PROTEIN"/>
    <property type="match status" value="1"/>
</dbReference>
<proteinExistence type="predicted"/>
<reference evidence="1 2" key="1">
    <citation type="submission" date="2023-10" db="EMBL/GenBank/DDBJ databases">
        <title>Chromosome-scale genome assembly provides insights into flower coloration mechanisms of Canna indica.</title>
        <authorList>
            <person name="Li C."/>
        </authorList>
    </citation>
    <scope>NUCLEOTIDE SEQUENCE [LARGE SCALE GENOMIC DNA]</scope>
    <source>
        <tissue evidence="1">Flower</tissue>
    </source>
</reference>
<gene>
    <name evidence="1" type="ORF">Cni_G21272</name>
</gene>
<accession>A0AAQ3KPW9</accession>
<protein>
    <submittedName>
        <fullName evidence="1">Protein NUCLEAR FUSION DEFECTIVE 6, chloroplastic/mitochondrial-like</fullName>
    </submittedName>
</protein>
<evidence type="ECO:0000313" key="1">
    <source>
        <dbReference type="EMBL" id="WOL12505.1"/>
    </source>
</evidence>
<dbReference type="AlphaFoldDB" id="A0AAQ3KPW9"/>
<evidence type="ECO:0000313" key="2">
    <source>
        <dbReference type="Proteomes" id="UP001327560"/>
    </source>
</evidence>
<dbReference type="PANTHER" id="PTHR33156">
    <property type="entry name" value="OS02G0230000 PROTEIN"/>
    <property type="match status" value="1"/>
</dbReference>
<name>A0AAQ3KPW9_9LILI</name>
<organism evidence="1 2">
    <name type="scientific">Canna indica</name>
    <name type="common">Indian-shot</name>
    <dbReference type="NCBI Taxonomy" id="4628"/>
    <lineage>
        <taxon>Eukaryota</taxon>
        <taxon>Viridiplantae</taxon>
        <taxon>Streptophyta</taxon>
        <taxon>Embryophyta</taxon>
        <taxon>Tracheophyta</taxon>
        <taxon>Spermatophyta</taxon>
        <taxon>Magnoliopsida</taxon>
        <taxon>Liliopsida</taxon>
        <taxon>Zingiberales</taxon>
        <taxon>Cannaceae</taxon>
        <taxon>Canna</taxon>
    </lineage>
</organism>
<dbReference type="InterPro" id="IPR043459">
    <property type="entry name" value="NFD6/NOXY2-like"/>
</dbReference>
<dbReference type="GO" id="GO:0005739">
    <property type="term" value="C:mitochondrion"/>
    <property type="evidence" value="ECO:0007669"/>
    <property type="project" value="TreeGrafter"/>
</dbReference>
<dbReference type="Proteomes" id="UP001327560">
    <property type="component" value="Chromosome 6"/>
</dbReference>
<sequence length="100" mass="10343">MAAAMSGACRAVASRCISFSPIAVSATSRLFPSSSSPVRALGRLSRRKLPLGIARSPVELGGPQSLMPFHSATSTALLTSMLSTRPGGWSWLSEGLATPL</sequence>
<dbReference type="EMBL" id="CP136895">
    <property type="protein sequence ID" value="WOL12505.1"/>
    <property type="molecule type" value="Genomic_DNA"/>
</dbReference>
<keyword evidence="2" id="KW-1185">Reference proteome</keyword>